<protein>
    <submittedName>
        <fullName evidence="1">Uncharacterized protein</fullName>
    </submittedName>
</protein>
<sequence length="218" mass="25088">MNHIDELQEAVARFGMEIDAHNLASRGEPDEEVDETPVDPRSADHWTFGAPVAGGLVNSKAWMIVANTERIAYEDAIMVRRFKCAYIEYQSLEDWRGARDIIRCNSCFHNEPRYDSLLVNQTEPGLHIARARALLRCRLPSGRNLDIALVRMFGQSRWKPKTRWDGCEVRLEEKEHSFLSMDYVIRGALMAPVRSVKQPNTYYLVDTIDADMFLRADQ</sequence>
<reference evidence="1 2" key="1">
    <citation type="journal article" date="2024" name="J Genomics">
        <title>Draft genome sequencing and assembly of Favolaschia claudopus CIRM-BRFM 2984 isolated from oak limbs.</title>
        <authorList>
            <person name="Navarro D."/>
            <person name="Drula E."/>
            <person name="Chaduli D."/>
            <person name="Cazenave R."/>
            <person name="Ahrendt S."/>
            <person name="Wang J."/>
            <person name="Lipzen A."/>
            <person name="Daum C."/>
            <person name="Barry K."/>
            <person name="Grigoriev I.V."/>
            <person name="Favel A."/>
            <person name="Rosso M.N."/>
            <person name="Martin F."/>
        </authorList>
    </citation>
    <scope>NUCLEOTIDE SEQUENCE [LARGE SCALE GENOMIC DNA]</scope>
    <source>
        <strain evidence="1 2">CIRM-BRFM 2984</strain>
    </source>
</reference>
<gene>
    <name evidence="1" type="ORF">R3P38DRAFT_2788436</name>
</gene>
<accession>A0AAW0ALV6</accession>
<keyword evidence="2" id="KW-1185">Reference proteome</keyword>
<dbReference type="Proteomes" id="UP001362999">
    <property type="component" value="Unassembled WGS sequence"/>
</dbReference>
<dbReference type="EMBL" id="JAWWNJ010000059">
    <property type="protein sequence ID" value="KAK7013547.1"/>
    <property type="molecule type" value="Genomic_DNA"/>
</dbReference>
<comment type="caution">
    <text evidence="1">The sequence shown here is derived from an EMBL/GenBank/DDBJ whole genome shotgun (WGS) entry which is preliminary data.</text>
</comment>
<organism evidence="1 2">
    <name type="scientific">Favolaschia claudopus</name>
    <dbReference type="NCBI Taxonomy" id="2862362"/>
    <lineage>
        <taxon>Eukaryota</taxon>
        <taxon>Fungi</taxon>
        <taxon>Dikarya</taxon>
        <taxon>Basidiomycota</taxon>
        <taxon>Agaricomycotina</taxon>
        <taxon>Agaricomycetes</taxon>
        <taxon>Agaricomycetidae</taxon>
        <taxon>Agaricales</taxon>
        <taxon>Marasmiineae</taxon>
        <taxon>Mycenaceae</taxon>
        <taxon>Favolaschia</taxon>
    </lineage>
</organism>
<dbReference type="AlphaFoldDB" id="A0AAW0ALV6"/>
<evidence type="ECO:0000313" key="1">
    <source>
        <dbReference type="EMBL" id="KAK7013547.1"/>
    </source>
</evidence>
<name>A0AAW0ALV6_9AGAR</name>
<evidence type="ECO:0000313" key="2">
    <source>
        <dbReference type="Proteomes" id="UP001362999"/>
    </source>
</evidence>
<proteinExistence type="predicted"/>